<evidence type="ECO:0000313" key="2">
    <source>
        <dbReference type="EnsemblMetazoa" id="Aqu2.1.18572_001"/>
    </source>
</evidence>
<proteinExistence type="predicted"/>
<evidence type="ECO:0000256" key="1">
    <source>
        <dbReference type="SAM" id="SignalP"/>
    </source>
</evidence>
<reference evidence="2" key="1">
    <citation type="submission" date="2017-05" db="UniProtKB">
        <authorList>
            <consortium name="EnsemblMetazoa"/>
        </authorList>
    </citation>
    <scope>IDENTIFICATION</scope>
</reference>
<feature type="signal peptide" evidence="1">
    <location>
        <begin position="1"/>
        <end position="24"/>
    </location>
</feature>
<feature type="chain" id="PRO_5010855614" evidence="1">
    <location>
        <begin position="25"/>
        <end position="66"/>
    </location>
</feature>
<organism evidence="2">
    <name type="scientific">Amphimedon queenslandica</name>
    <name type="common">Sponge</name>
    <dbReference type="NCBI Taxonomy" id="400682"/>
    <lineage>
        <taxon>Eukaryota</taxon>
        <taxon>Metazoa</taxon>
        <taxon>Porifera</taxon>
        <taxon>Demospongiae</taxon>
        <taxon>Heteroscleromorpha</taxon>
        <taxon>Haplosclerida</taxon>
        <taxon>Niphatidae</taxon>
        <taxon>Amphimedon</taxon>
    </lineage>
</organism>
<dbReference type="AlphaFoldDB" id="A0A1X7TU46"/>
<protein>
    <submittedName>
        <fullName evidence="2">Uncharacterized protein</fullName>
    </submittedName>
</protein>
<dbReference type="InParanoid" id="A0A1X7TU46"/>
<accession>A0A1X7TU46</accession>
<dbReference type="EnsemblMetazoa" id="Aqu2.1.18572_001">
    <property type="protein sequence ID" value="Aqu2.1.18572_001"/>
    <property type="gene ID" value="Aqu2.1.18572"/>
</dbReference>
<name>A0A1X7TU46_AMPQE</name>
<keyword evidence="1" id="KW-0732">Signal</keyword>
<sequence length="66" mass="7366">MMNTFQCLVLVAAIGFIITTRVSGEVCYTDENCKDYNISTTQICCSFEGIKSFRLYSAASCMKCKL</sequence>